<proteinExistence type="predicted"/>
<dbReference type="OrthoDB" id="9803379at2"/>
<dbReference type="CDD" id="cd00093">
    <property type="entry name" value="HTH_XRE"/>
    <property type="match status" value="1"/>
</dbReference>
<name>A0A0A3ALR8_9PAST</name>
<dbReference type="GO" id="GO:0003677">
    <property type="term" value="F:DNA binding"/>
    <property type="evidence" value="ECO:0007669"/>
    <property type="project" value="InterPro"/>
</dbReference>
<dbReference type="Gene3D" id="1.10.260.40">
    <property type="entry name" value="lambda repressor-like DNA-binding domains"/>
    <property type="match status" value="1"/>
</dbReference>
<dbReference type="SUPFAM" id="SSF47413">
    <property type="entry name" value="lambda repressor-like DNA-binding domains"/>
    <property type="match status" value="1"/>
</dbReference>
<comment type="caution">
    <text evidence="2">The sequence shown here is derived from an EMBL/GenBank/DDBJ whole genome shotgun (WGS) entry which is preliminary data.</text>
</comment>
<dbReference type="Pfam" id="PF01381">
    <property type="entry name" value="HTH_3"/>
    <property type="match status" value="1"/>
</dbReference>
<dbReference type="EMBL" id="JSUM01000010">
    <property type="protein sequence ID" value="KGQ70353.1"/>
    <property type="molecule type" value="Genomic_DNA"/>
</dbReference>
<evidence type="ECO:0000313" key="3">
    <source>
        <dbReference type="Proteomes" id="UP000030380"/>
    </source>
</evidence>
<reference evidence="2 3" key="1">
    <citation type="submission" date="2014-11" db="EMBL/GenBank/DDBJ databases">
        <title>Draft genome sequence of Chelonobacter oris 1662T, associated with respiratory disease in Hermann's Tortoises.</title>
        <authorList>
            <person name="Kudirkiene E."/>
            <person name="Hansen M.J."/>
            <person name="Bojesen A.M."/>
        </authorList>
    </citation>
    <scope>NUCLEOTIDE SEQUENCE [LARGE SCALE GENOMIC DNA]</scope>
    <source>
        <strain evidence="2 3">1662</strain>
    </source>
</reference>
<gene>
    <name evidence="2" type="ORF">OA57_05720</name>
</gene>
<dbReference type="SMART" id="SM00530">
    <property type="entry name" value="HTH_XRE"/>
    <property type="match status" value="1"/>
</dbReference>
<dbReference type="AlphaFoldDB" id="A0A0A3ALR8"/>
<dbReference type="PROSITE" id="PS50943">
    <property type="entry name" value="HTH_CROC1"/>
    <property type="match status" value="1"/>
</dbReference>
<dbReference type="InterPro" id="IPR001387">
    <property type="entry name" value="Cro/C1-type_HTH"/>
</dbReference>
<feature type="domain" description="HTH cro/C1-type" evidence="1">
    <location>
        <begin position="20"/>
        <end position="74"/>
    </location>
</feature>
<evidence type="ECO:0000259" key="1">
    <source>
        <dbReference type="PROSITE" id="PS50943"/>
    </source>
</evidence>
<dbReference type="Proteomes" id="UP000030380">
    <property type="component" value="Unassembled WGS sequence"/>
</dbReference>
<dbReference type="InterPro" id="IPR010982">
    <property type="entry name" value="Lambda_DNA-bd_dom_sf"/>
</dbReference>
<sequence>MKKFRTSIHTTQQLWLRERFIEQRKTLGLSQRSLAEKLNVIYSLIGKVETGDRRLDVFEFIEYCQALELDPVKLVQQLEALQKQP</sequence>
<keyword evidence="3" id="KW-1185">Reference proteome</keyword>
<evidence type="ECO:0000313" key="2">
    <source>
        <dbReference type="EMBL" id="KGQ70353.1"/>
    </source>
</evidence>
<dbReference type="RefSeq" id="WP_034614742.1">
    <property type="nucleotide sequence ID" value="NZ_JSUM01000010.1"/>
</dbReference>
<accession>A0A0A3ALR8</accession>
<dbReference type="STRING" id="505317.OA57_05720"/>
<protein>
    <recommendedName>
        <fullName evidence="1">HTH cro/C1-type domain-containing protein</fullName>
    </recommendedName>
</protein>
<organism evidence="2 3">
    <name type="scientific">Chelonobacter oris</name>
    <dbReference type="NCBI Taxonomy" id="505317"/>
    <lineage>
        <taxon>Bacteria</taxon>
        <taxon>Pseudomonadati</taxon>
        <taxon>Pseudomonadota</taxon>
        <taxon>Gammaproteobacteria</taxon>
        <taxon>Pasteurellales</taxon>
        <taxon>Pasteurellaceae</taxon>
        <taxon>Chelonobacter</taxon>
    </lineage>
</organism>